<feature type="domain" description="Nicotinate/nicotinamide phosphoribosyltransferase" evidence="10">
    <location>
        <begin position="157"/>
        <end position="338"/>
    </location>
</feature>
<comment type="PTM">
    <text evidence="9">Transiently phosphorylated on a His residue during the reaction cycle. Phosphorylation strongly increases the affinity for substrates and increases the rate of nicotinate D-ribonucleotide production. Dephosphorylation regenerates the low-affinity form of the enzyme, leading to product release.</text>
</comment>
<dbReference type="NCBIfam" id="NF006697">
    <property type="entry name" value="PRK09243.1-4"/>
    <property type="match status" value="1"/>
</dbReference>
<dbReference type="NCBIfam" id="NF006694">
    <property type="entry name" value="PRK09243.1-1"/>
    <property type="match status" value="1"/>
</dbReference>
<protein>
    <recommendedName>
        <fullName evidence="3 9">Nicotinate phosphoribosyltransferase</fullName>
        <ecNumber evidence="3 9">6.3.4.21</ecNumber>
    </recommendedName>
</protein>
<dbReference type="NCBIfam" id="NF006695">
    <property type="entry name" value="PRK09243.1-2"/>
    <property type="match status" value="1"/>
</dbReference>
<dbReference type="Gene3D" id="3.20.20.70">
    <property type="entry name" value="Aldolase class I"/>
    <property type="match status" value="1"/>
</dbReference>
<dbReference type="Pfam" id="PF17767">
    <property type="entry name" value="NAPRTase_N"/>
    <property type="match status" value="1"/>
</dbReference>
<evidence type="ECO:0000256" key="9">
    <source>
        <dbReference type="RuleBase" id="RU365100"/>
    </source>
</evidence>
<dbReference type="InterPro" id="IPR040727">
    <property type="entry name" value="NAPRTase_N"/>
</dbReference>
<evidence type="ECO:0000256" key="1">
    <source>
        <dbReference type="ARBA" id="ARBA00004952"/>
    </source>
</evidence>
<keyword evidence="13" id="KW-0328">Glycosyltransferase</keyword>
<evidence type="ECO:0000313" key="14">
    <source>
        <dbReference type="Proteomes" id="UP000721415"/>
    </source>
</evidence>
<dbReference type="InterPro" id="IPR013785">
    <property type="entry name" value="Aldolase_TIM"/>
</dbReference>
<evidence type="ECO:0000256" key="2">
    <source>
        <dbReference type="ARBA" id="ARBA00010897"/>
    </source>
</evidence>
<dbReference type="SUPFAM" id="SSF51690">
    <property type="entry name" value="Nicotinate/Quinolinate PRTase C-terminal domain-like"/>
    <property type="match status" value="1"/>
</dbReference>
<evidence type="ECO:0000256" key="5">
    <source>
        <dbReference type="ARBA" id="ARBA00022598"/>
    </source>
</evidence>
<dbReference type="InterPro" id="IPR041619">
    <property type="entry name" value="NAPRTase_C"/>
</dbReference>
<comment type="similarity">
    <text evidence="2 9">Belongs to the NAPRTase family.</text>
</comment>
<dbReference type="InterPro" id="IPR036068">
    <property type="entry name" value="Nicotinate_pribotase-like_C"/>
</dbReference>
<dbReference type="PANTHER" id="PTHR11098">
    <property type="entry name" value="NICOTINATE PHOSPHORIBOSYLTRANSFERASE"/>
    <property type="match status" value="1"/>
</dbReference>
<keyword evidence="6 9" id="KW-0662">Pyridine nucleotide biosynthesis</keyword>
<proteinExistence type="inferred from homology"/>
<dbReference type="Pfam" id="PF17956">
    <property type="entry name" value="NAPRTase_C"/>
    <property type="match status" value="1"/>
</dbReference>
<keyword evidence="7 9" id="KW-0808">Transferase</keyword>
<dbReference type="EMBL" id="JACBXQ010000006">
    <property type="protein sequence ID" value="MBG9987087.1"/>
    <property type="molecule type" value="Genomic_DNA"/>
</dbReference>
<comment type="pathway">
    <text evidence="1 9">Cofactor biosynthesis; NAD(+) biosynthesis; nicotinate D-ribonucleotide from nicotinate: step 1/1.</text>
</comment>
<dbReference type="NCBIfam" id="NF009131">
    <property type="entry name" value="PRK12484.1"/>
    <property type="match status" value="1"/>
</dbReference>
<dbReference type="Pfam" id="PF04095">
    <property type="entry name" value="NAPRTase"/>
    <property type="match status" value="1"/>
</dbReference>
<dbReference type="InterPro" id="IPR041525">
    <property type="entry name" value="N/Namide_PRibTrfase"/>
</dbReference>
<sequence length="497" mass="56929">MKYQYPDDSLMVHTDLYQINMLKTYWEKGVDQKKAVFEVYFRDNPFQNGYAIFAGLERVVHYLSDFQFTESDLDYLKSLKIYSAEFLDYLKNLEMNLSVRSMVEGELCYASEPLMQVSGPLGQCQLVETAILNIVNYQTLIATKAARIRSVVGEGDKVSEFGARRAQEMDAAVWGARSAYIGGFDSTSNVRAGKLFGIPISGTHAHSLVQAYREEYEAFKAYAETHRDVVFLVDTYDTLRSGMPNAIRVAKELGDKINFVGVRIDSGDMAYQSKRIREQLDEAGFPNTRIIASNDLDEKTILNLRMQGAKINDWGVGTKIITAYDQAALGAVYKLVSIEDEKGEMVSTIKISSNAWKITTPGIKQVWRITRRKDGKSEGDYVTLIHERPDQLDELFMFHPIHTYINKTVRGFEARPLLRKIFENGNQTYQLPTLDEIKIYAQNNFNYLWDEHKRILNPQQYPVDLSQELYDLKMNSIKEIQNKVNQNIEEMKINSGE</sequence>
<dbReference type="Gene3D" id="3.20.140.10">
    <property type="entry name" value="nicotinate phosphoribosyltransferase"/>
    <property type="match status" value="1"/>
</dbReference>
<organism evidence="13 14">
    <name type="scientific">Facklamia lactis</name>
    <dbReference type="NCBI Taxonomy" id="2749967"/>
    <lineage>
        <taxon>Bacteria</taxon>
        <taxon>Bacillati</taxon>
        <taxon>Bacillota</taxon>
        <taxon>Bacilli</taxon>
        <taxon>Lactobacillales</taxon>
        <taxon>Aerococcaceae</taxon>
        <taxon>Facklamia</taxon>
    </lineage>
</organism>
<keyword evidence="14" id="KW-1185">Reference proteome</keyword>
<dbReference type="Proteomes" id="UP000721415">
    <property type="component" value="Unassembled WGS sequence"/>
</dbReference>
<dbReference type="InterPro" id="IPR006405">
    <property type="entry name" value="Nic_PRibTrfase_pncB"/>
</dbReference>
<evidence type="ECO:0000259" key="12">
    <source>
        <dbReference type="Pfam" id="PF17956"/>
    </source>
</evidence>
<comment type="catalytic activity">
    <reaction evidence="8 9">
        <text>5-phospho-alpha-D-ribose 1-diphosphate + nicotinate + ATP + H2O = nicotinate beta-D-ribonucleotide + ADP + phosphate + diphosphate</text>
        <dbReference type="Rhea" id="RHEA:36163"/>
        <dbReference type="ChEBI" id="CHEBI:15377"/>
        <dbReference type="ChEBI" id="CHEBI:30616"/>
        <dbReference type="ChEBI" id="CHEBI:32544"/>
        <dbReference type="ChEBI" id="CHEBI:33019"/>
        <dbReference type="ChEBI" id="CHEBI:43474"/>
        <dbReference type="ChEBI" id="CHEBI:57502"/>
        <dbReference type="ChEBI" id="CHEBI:58017"/>
        <dbReference type="ChEBI" id="CHEBI:456216"/>
        <dbReference type="EC" id="6.3.4.21"/>
    </reaction>
</comment>
<evidence type="ECO:0000256" key="3">
    <source>
        <dbReference type="ARBA" id="ARBA00013236"/>
    </source>
</evidence>
<evidence type="ECO:0000259" key="11">
    <source>
        <dbReference type="Pfam" id="PF17767"/>
    </source>
</evidence>
<dbReference type="RefSeq" id="WP_197116010.1">
    <property type="nucleotide sequence ID" value="NZ_JACBXQ010000006.1"/>
</dbReference>
<dbReference type="CDD" id="cd01570">
    <property type="entry name" value="NAPRTase_A"/>
    <property type="match status" value="1"/>
</dbReference>
<dbReference type="PIRSF" id="PIRSF000484">
    <property type="entry name" value="NAPRT"/>
    <property type="match status" value="1"/>
</dbReference>
<dbReference type="NCBIfam" id="TIGR01513">
    <property type="entry name" value="NAPRTase_put"/>
    <property type="match status" value="1"/>
</dbReference>
<evidence type="ECO:0000256" key="7">
    <source>
        <dbReference type="ARBA" id="ARBA00022679"/>
    </source>
</evidence>
<reference evidence="13 14" key="1">
    <citation type="submission" date="2020-07" db="EMBL/GenBank/DDBJ databases">
        <title>Facklamia lactis sp. nov., isolated from raw milk.</title>
        <authorList>
            <person name="Doll E.V."/>
            <person name="Huptas C."/>
            <person name="Staib L."/>
            <person name="Wenning M."/>
            <person name="Scherer S."/>
        </authorList>
    </citation>
    <scope>NUCLEOTIDE SEQUENCE [LARGE SCALE GENOMIC DNA]</scope>
    <source>
        <strain evidence="13 14">DSM 111018</strain>
    </source>
</reference>
<feature type="domain" description="Nicotinate phosphoribosyltransferase C-terminal" evidence="12">
    <location>
        <begin position="364"/>
        <end position="473"/>
    </location>
</feature>
<evidence type="ECO:0000256" key="6">
    <source>
        <dbReference type="ARBA" id="ARBA00022642"/>
    </source>
</evidence>
<keyword evidence="4" id="KW-0597">Phosphoprotein</keyword>
<evidence type="ECO:0000256" key="8">
    <source>
        <dbReference type="ARBA" id="ARBA00048668"/>
    </source>
</evidence>
<evidence type="ECO:0000256" key="4">
    <source>
        <dbReference type="ARBA" id="ARBA00022553"/>
    </source>
</evidence>
<evidence type="ECO:0000259" key="10">
    <source>
        <dbReference type="Pfam" id="PF04095"/>
    </source>
</evidence>
<comment type="caution">
    <text evidence="13">The sequence shown here is derived from an EMBL/GenBank/DDBJ whole genome shotgun (WGS) entry which is preliminary data.</text>
</comment>
<accession>A0ABS0LSP4</accession>
<evidence type="ECO:0000313" key="13">
    <source>
        <dbReference type="EMBL" id="MBG9987087.1"/>
    </source>
</evidence>
<dbReference type="GO" id="GO:0016757">
    <property type="term" value="F:glycosyltransferase activity"/>
    <property type="evidence" value="ECO:0007669"/>
    <property type="project" value="UniProtKB-KW"/>
</dbReference>
<dbReference type="SUPFAM" id="SSF54675">
    <property type="entry name" value="Nicotinate/Quinolinate PRTase N-terminal domain-like"/>
    <property type="match status" value="1"/>
</dbReference>
<dbReference type="EC" id="6.3.4.21" evidence="3 9"/>
<dbReference type="PANTHER" id="PTHR11098:SF1">
    <property type="entry name" value="NICOTINATE PHOSPHORIBOSYLTRANSFERASE"/>
    <property type="match status" value="1"/>
</dbReference>
<name>A0ABS0LSP4_9LACT</name>
<dbReference type="GO" id="GO:0004516">
    <property type="term" value="F:nicotinate phosphoribosyltransferase activity"/>
    <property type="evidence" value="ECO:0007669"/>
    <property type="project" value="UniProtKB-EC"/>
</dbReference>
<comment type="function">
    <text evidence="9">Catalyzes the first step in the biosynthesis of NAD from nicotinic acid, the ATP-dependent synthesis of beta-nicotinate D-ribonucleotide from nicotinate and 5-phospho-D-ribose 1-phosphate.</text>
</comment>
<keyword evidence="5 9" id="KW-0436">Ligase</keyword>
<feature type="domain" description="Nicotinate phosphoribosyltransferase N-terminal" evidence="11">
    <location>
        <begin position="13"/>
        <end position="136"/>
    </location>
</feature>
<dbReference type="InterPro" id="IPR007229">
    <property type="entry name" value="Nic_PRibTrfase-Fam"/>
</dbReference>
<gene>
    <name evidence="13" type="ORF">HZY91_09425</name>
</gene>